<dbReference type="SUPFAM" id="SSF57756">
    <property type="entry name" value="Retrovirus zinc finger-like domains"/>
    <property type="match status" value="1"/>
</dbReference>
<evidence type="ECO:0000256" key="1">
    <source>
        <dbReference type="PROSITE-ProRule" id="PRU00047"/>
    </source>
</evidence>
<keyword evidence="1" id="KW-0863">Zinc-finger</keyword>
<evidence type="ECO:0000259" key="3">
    <source>
        <dbReference type="PROSITE" id="PS50158"/>
    </source>
</evidence>
<comment type="caution">
    <text evidence="4">The sequence shown here is derived from an EMBL/GenBank/DDBJ whole genome shotgun (WGS) entry which is preliminary data.</text>
</comment>
<name>A0A5B6VVH3_9ROSI</name>
<sequence>MKPDEDIKVMSDRFTIIINELKSYGKTYPNEEVMRLNERVEEAKNEKKKVGVALKSTTTEDSESSEKVEKDKEMTMFARRFKKFIRSNRNRKFQKNEGIKVESIKENDSIICYKCKKLGHIKFDCPQ</sequence>
<dbReference type="EMBL" id="SMMG02000005">
    <property type="protein sequence ID" value="KAA3473291.1"/>
    <property type="molecule type" value="Genomic_DNA"/>
</dbReference>
<keyword evidence="1" id="KW-0862">Zinc</keyword>
<feature type="region of interest" description="Disordered" evidence="2">
    <location>
        <begin position="47"/>
        <end position="71"/>
    </location>
</feature>
<dbReference type="PROSITE" id="PS50158">
    <property type="entry name" value="ZF_CCHC"/>
    <property type="match status" value="1"/>
</dbReference>
<reference evidence="4" key="1">
    <citation type="submission" date="2019-08" db="EMBL/GenBank/DDBJ databases">
        <authorList>
            <person name="Liu F."/>
        </authorList>
    </citation>
    <scope>NUCLEOTIDE SEQUENCE [LARGE SCALE GENOMIC DNA]</scope>
    <source>
        <strain evidence="4">PA1801</strain>
        <tissue evidence="4">Leaf</tissue>
    </source>
</reference>
<dbReference type="GO" id="GO:0003676">
    <property type="term" value="F:nucleic acid binding"/>
    <property type="evidence" value="ECO:0007669"/>
    <property type="project" value="InterPro"/>
</dbReference>
<evidence type="ECO:0000313" key="4">
    <source>
        <dbReference type="EMBL" id="KAA3473291.1"/>
    </source>
</evidence>
<keyword evidence="1" id="KW-0479">Metal-binding</keyword>
<dbReference type="AlphaFoldDB" id="A0A5B6VVH3"/>
<dbReference type="SMART" id="SM00343">
    <property type="entry name" value="ZnF_C2HC"/>
    <property type="match status" value="1"/>
</dbReference>
<protein>
    <submittedName>
        <fullName evidence="4">Zf-CCHC domain-containing protein/UBN2 domain-containing protein</fullName>
    </submittedName>
</protein>
<gene>
    <name evidence="4" type="ORF">EPI10_023685</name>
</gene>
<dbReference type="Gene3D" id="4.10.60.10">
    <property type="entry name" value="Zinc finger, CCHC-type"/>
    <property type="match status" value="1"/>
</dbReference>
<evidence type="ECO:0000313" key="5">
    <source>
        <dbReference type="Proteomes" id="UP000325315"/>
    </source>
</evidence>
<dbReference type="GO" id="GO:0008270">
    <property type="term" value="F:zinc ion binding"/>
    <property type="evidence" value="ECO:0007669"/>
    <property type="project" value="UniProtKB-KW"/>
</dbReference>
<dbReference type="InterPro" id="IPR001878">
    <property type="entry name" value="Znf_CCHC"/>
</dbReference>
<keyword evidence="5" id="KW-1185">Reference proteome</keyword>
<dbReference type="Pfam" id="PF00098">
    <property type="entry name" value="zf-CCHC"/>
    <property type="match status" value="1"/>
</dbReference>
<accession>A0A5B6VVH3</accession>
<proteinExistence type="predicted"/>
<dbReference type="Proteomes" id="UP000325315">
    <property type="component" value="Unassembled WGS sequence"/>
</dbReference>
<organism evidence="4 5">
    <name type="scientific">Gossypium australe</name>
    <dbReference type="NCBI Taxonomy" id="47621"/>
    <lineage>
        <taxon>Eukaryota</taxon>
        <taxon>Viridiplantae</taxon>
        <taxon>Streptophyta</taxon>
        <taxon>Embryophyta</taxon>
        <taxon>Tracheophyta</taxon>
        <taxon>Spermatophyta</taxon>
        <taxon>Magnoliopsida</taxon>
        <taxon>eudicotyledons</taxon>
        <taxon>Gunneridae</taxon>
        <taxon>Pentapetalae</taxon>
        <taxon>rosids</taxon>
        <taxon>malvids</taxon>
        <taxon>Malvales</taxon>
        <taxon>Malvaceae</taxon>
        <taxon>Malvoideae</taxon>
        <taxon>Gossypium</taxon>
    </lineage>
</organism>
<dbReference type="InterPro" id="IPR036875">
    <property type="entry name" value="Znf_CCHC_sf"/>
</dbReference>
<evidence type="ECO:0000256" key="2">
    <source>
        <dbReference type="SAM" id="MobiDB-lite"/>
    </source>
</evidence>
<feature type="domain" description="CCHC-type" evidence="3">
    <location>
        <begin position="112"/>
        <end position="127"/>
    </location>
</feature>